<dbReference type="InterPro" id="IPR013766">
    <property type="entry name" value="Thioredoxin_domain"/>
</dbReference>
<evidence type="ECO:0000259" key="3">
    <source>
        <dbReference type="PROSITE" id="PS51352"/>
    </source>
</evidence>
<dbReference type="EMBL" id="JBHUIP010000010">
    <property type="protein sequence ID" value="MFD2263335.1"/>
    <property type="molecule type" value="Genomic_DNA"/>
</dbReference>
<evidence type="ECO:0000256" key="1">
    <source>
        <dbReference type="ARBA" id="ARBA00010996"/>
    </source>
</evidence>
<dbReference type="SUPFAM" id="SSF52833">
    <property type="entry name" value="Thioredoxin-like"/>
    <property type="match status" value="1"/>
</dbReference>
<dbReference type="Gene3D" id="3.40.30.10">
    <property type="entry name" value="Glutaredoxin"/>
    <property type="match status" value="1"/>
</dbReference>
<gene>
    <name evidence="4" type="ORF">ACFSM5_10590</name>
</gene>
<dbReference type="PANTHER" id="PTHR12151">
    <property type="entry name" value="ELECTRON TRANSPORT PROTIN SCO1/SENC FAMILY MEMBER"/>
    <property type="match status" value="1"/>
</dbReference>
<comment type="caution">
    <text evidence="4">The sequence shown here is derived from an EMBL/GenBank/DDBJ whole genome shotgun (WGS) entry which is preliminary data.</text>
</comment>
<name>A0ABW5DVQ9_9PROT</name>
<dbReference type="CDD" id="cd02968">
    <property type="entry name" value="SCO"/>
    <property type="match status" value="1"/>
</dbReference>
<sequence length="208" mass="22692">MTPQRFKAIIISCLAIAALGIGAIVAILFAKEDGPLSASDKGSFGAPAIGGAFELVNQDGKTVTDKDYRGRFMLIYFGYSFCPDVCPTALSVMADALDQLPEPQRAKVAPLFITIDPERDTVALMKEYVPQFYPTLEGLTGTPVQTAAAAKAYRSYFKKNEATKTQENYLMDHSSIVYLMGPDGRFITNFTHETTPERMAAKLKEVTG</sequence>
<feature type="domain" description="Thioredoxin" evidence="3">
    <location>
        <begin position="44"/>
        <end position="208"/>
    </location>
</feature>
<accession>A0ABW5DVQ9</accession>
<evidence type="ECO:0000313" key="5">
    <source>
        <dbReference type="Proteomes" id="UP001597295"/>
    </source>
</evidence>
<dbReference type="PANTHER" id="PTHR12151:SF25">
    <property type="entry name" value="LINALOOL DEHYDRATASE_ISOMERASE DOMAIN-CONTAINING PROTEIN"/>
    <property type="match status" value="1"/>
</dbReference>
<keyword evidence="2" id="KW-0186">Copper</keyword>
<comment type="similarity">
    <text evidence="1">Belongs to the SCO1/2 family.</text>
</comment>
<dbReference type="PROSITE" id="PS51352">
    <property type="entry name" value="THIOREDOXIN_2"/>
    <property type="match status" value="1"/>
</dbReference>
<keyword evidence="5" id="KW-1185">Reference proteome</keyword>
<reference evidence="5" key="1">
    <citation type="journal article" date="2019" name="Int. J. Syst. Evol. Microbiol.">
        <title>The Global Catalogue of Microorganisms (GCM) 10K type strain sequencing project: providing services to taxonomists for standard genome sequencing and annotation.</title>
        <authorList>
            <consortium name="The Broad Institute Genomics Platform"/>
            <consortium name="The Broad Institute Genome Sequencing Center for Infectious Disease"/>
            <person name="Wu L."/>
            <person name="Ma J."/>
        </authorList>
    </citation>
    <scope>NUCLEOTIDE SEQUENCE [LARGE SCALE GENOMIC DNA]</scope>
    <source>
        <strain evidence="5">CGMCC 1.19062</strain>
    </source>
</reference>
<dbReference type="RefSeq" id="WP_379876332.1">
    <property type="nucleotide sequence ID" value="NZ_JBHUIP010000010.1"/>
</dbReference>
<organism evidence="4 5">
    <name type="scientific">Lacibacterium aquatile</name>
    <dbReference type="NCBI Taxonomy" id="1168082"/>
    <lineage>
        <taxon>Bacteria</taxon>
        <taxon>Pseudomonadati</taxon>
        <taxon>Pseudomonadota</taxon>
        <taxon>Alphaproteobacteria</taxon>
        <taxon>Rhodospirillales</taxon>
        <taxon>Rhodospirillaceae</taxon>
    </lineage>
</organism>
<dbReference type="Proteomes" id="UP001597295">
    <property type="component" value="Unassembled WGS sequence"/>
</dbReference>
<dbReference type="Pfam" id="PF02630">
    <property type="entry name" value="SCO1-SenC"/>
    <property type="match status" value="1"/>
</dbReference>
<protein>
    <submittedName>
        <fullName evidence="4">SCO family protein</fullName>
    </submittedName>
</protein>
<dbReference type="InterPro" id="IPR003782">
    <property type="entry name" value="SCO1/SenC"/>
</dbReference>
<evidence type="ECO:0000256" key="2">
    <source>
        <dbReference type="ARBA" id="ARBA00023008"/>
    </source>
</evidence>
<dbReference type="InterPro" id="IPR036249">
    <property type="entry name" value="Thioredoxin-like_sf"/>
</dbReference>
<proteinExistence type="inferred from homology"/>
<evidence type="ECO:0000313" key="4">
    <source>
        <dbReference type="EMBL" id="MFD2263335.1"/>
    </source>
</evidence>